<accession>H2AT28</accession>
<proteinExistence type="inferred from homology"/>
<sequence length="764" mass="88695">MYGQVKYQRIEHPRYNLDEKLYLLGLTDDPSWPKDDELYDITHIFKALSSQMDAKDIVKTKECGFYEFTHALEVNNKKLDTSSIPLKQEEIHFDCNKPHGETEEERINFVTAIASRLLRSITTWLNDHQTFPATVLSCRYIEHFLIQLYSLPGTIDILKTGDEYYDTFLNTCTASVCYFLSFVSNIQETSILYEDEDLSFDPMALDSFHLLRNQAVIAKKLEDSIKILSSPQYLNKNVKDLINLMHIFSSLIHIEDLVSKYSEDSEYLDKIITVSDDLNVSYDWSRMPPNGSFSMIAQKTLSNNSPVHSIVEPVNSFNGWIDLAKDLKLAISVSQSKSPIEFLQFVNFFTRTQERHPLSRAVFLLFYSRKNGNIIGKYGKNEFVDKIWREFSTTATAIDLQNELVFQNLSLVIDHCYTAVTEWIRNLTNNHARARRCIGSRIEMWSDIETQTHTVEQYLHKQPLPDNIDSAKKASHLWPLTLWSRAMKNSTIIDYSLRGFELELYQPFECMEMTWFVSHIASESDETLREVEKILNSKFNQISELTGQLLKTKQNVKKLNSYKPQLARNIKYLKYLRAHNNVLRKLSIFQTYQFGILKSYGIIDNNELKELPFVSCELLHNLRFKKLIGTKFMKKLTYAAFQKFLNQYVINGPEFQEKLQKVVEEMKLALADARIDVKEIIHSINKGDEDTSMLTGTRLVKDEALSFYEELENSIELLGNNLDTITVSLPETVSGDLKQKFFVKLRYDKGSCPYFPILTLLEKQ</sequence>
<reference evidence="6 7" key="1">
    <citation type="journal article" date="2011" name="Proc. Natl. Acad. Sci. U.S.A.">
        <title>Evolutionary erosion of yeast sex chromosomes by mating-type switching accidents.</title>
        <authorList>
            <person name="Gordon J.L."/>
            <person name="Armisen D."/>
            <person name="Proux-Wera E."/>
            <person name="Oheigeartaigh S.S."/>
            <person name="Byrne K.P."/>
            <person name="Wolfe K.H."/>
        </authorList>
    </citation>
    <scope>NUCLEOTIDE SEQUENCE [LARGE SCALE GENOMIC DNA]</scope>
    <source>
        <strain evidence="7">ATCC 22294 / BCRC 22015 / CBS 2517 / CECT 1963 / NBRC 1671 / NRRL Y-8276</strain>
    </source>
</reference>
<organism evidence="6 7">
    <name type="scientific">Kazachstania africana (strain ATCC 22294 / BCRC 22015 / CBS 2517 / CECT 1963 / NBRC 1671 / NRRL Y-8276)</name>
    <name type="common">Yeast</name>
    <name type="synonym">Kluyveromyces africanus</name>
    <dbReference type="NCBI Taxonomy" id="1071382"/>
    <lineage>
        <taxon>Eukaryota</taxon>
        <taxon>Fungi</taxon>
        <taxon>Dikarya</taxon>
        <taxon>Ascomycota</taxon>
        <taxon>Saccharomycotina</taxon>
        <taxon>Saccharomycetes</taxon>
        <taxon>Saccharomycetales</taxon>
        <taxon>Saccharomycetaceae</taxon>
        <taxon>Kazachstania</taxon>
    </lineage>
</organism>
<comment type="similarity">
    <text evidence="2">Belongs to the MAK10 family.</text>
</comment>
<dbReference type="Proteomes" id="UP000005220">
    <property type="component" value="Chromosome 3"/>
</dbReference>
<evidence type="ECO:0000259" key="5">
    <source>
        <dbReference type="Pfam" id="PF25789"/>
    </source>
</evidence>
<evidence type="ECO:0000313" key="7">
    <source>
        <dbReference type="Proteomes" id="UP000005220"/>
    </source>
</evidence>
<dbReference type="InParanoid" id="H2AT28"/>
<name>H2AT28_KAZAF</name>
<feature type="domain" description="NAA35-like TPR repeats" evidence="5">
    <location>
        <begin position="330"/>
        <end position="642"/>
    </location>
</feature>
<keyword evidence="7" id="KW-1185">Reference proteome</keyword>
<dbReference type="OrthoDB" id="269405at2759"/>
<evidence type="ECO:0000313" key="6">
    <source>
        <dbReference type="EMBL" id="CCF57528.1"/>
    </source>
</evidence>
<dbReference type="GeneID" id="13885446"/>
<dbReference type="GO" id="GO:0031417">
    <property type="term" value="C:NatC complex"/>
    <property type="evidence" value="ECO:0007669"/>
    <property type="project" value="InterPro"/>
</dbReference>
<dbReference type="InterPro" id="IPR057983">
    <property type="entry name" value="NAA35-like_N"/>
</dbReference>
<protein>
    <submittedName>
        <fullName evidence="6">Uncharacterized protein</fullName>
    </submittedName>
</protein>
<dbReference type="eggNOG" id="KOG2343">
    <property type="taxonomic scope" value="Eukaryota"/>
</dbReference>
<dbReference type="PANTHER" id="PTHR21373:SF0">
    <property type="entry name" value="N-ALPHA-ACETYLTRANSFERASE 35, NATC AUXILIARY SUBUNIT"/>
    <property type="match status" value="1"/>
</dbReference>
<evidence type="ECO:0000256" key="3">
    <source>
        <dbReference type="ARBA" id="ARBA00022490"/>
    </source>
</evidence>
<dbReference type="Pfam" id="PF04112">
    <property type="entry name" value="Mak10"/>
    <property type="match status" value="1"/>
</dbReference>
<dbReference type="AlphaFoldDB" id="H2AT28"/>
<gene>
    <name evidence="6" type="primary">KAFR0C05370</name>
    <name evidence="6" type="ORF">KAFR_0C05370</name>
</gene>
<evidence type="ECO:0000259" key="4">
    <source>
        <dbReference type="Pfam" id="PF04112"/>
    </source>
</evidence>
<dbReference type="InterPro" id="IPR007244">
    <property type="entry name" value="Naa35_N"/>
</dbReference>
<dbReference type="RefSeq" id="XP_003956663.1">
    <property type="nucleotide sequence ID" value="XM_003956614.1"/>
</dbReference>
<keyword evidence="3" id="KW-0963">Cytoplasm</keyword>
<dbReference type="EMBL" id="HE650823">
    <property type="protein sequence ID" value="CCF57528.1"/>
    <property type="molecule type" value="Genomic_DNA"/>
</dbReference>
<dbReference type="STRING" id="1071382.H2AT28"/>
<dbReference type="PANTHER" id="PTHR21373">
    <property type="entry name" value="GLUCOSE REPRESSIBLE PROTEIN MAK10"/>
    <property type="match status" value="1"/>
</dbReference>
<dbReference type="HOGENOM" id="CLU_022669_1_0_1"/>
<evidence type="ECO:0000256" key="2">
    <source>
        <dbReference type="ARBA" id="ARBA00006289"/>
    </source>
</evidence>
<comment type="subcellular location">
    <subcellularLocation>
        <location evidence="1">Cytoplasm</location>
    </subcellularLocation>
</comment>
<feature type="domain" description="NAA35-like N-terminal" evidence="4">
    <location>
        <begin position="55"/>
        <end position="217"/>
    </location>
</feature>
<evidence type="ECO:0000256" key="1">
    <source>
        <dbReference type="ARBA" id="ARBA00004496"/>
    </source>
</evidence>
<dbReference type="FunCoup" id="H2AT28">
    <property type="interactions" value="671"/>
</dbReference>
<dbReference type="KEGG" id="kaf:KAFR_0C05370"/>
<dbReference type="Pfam" id="PF25789">
    <property type="entry name" value="TPR_NAA35"/>
    <property type="match status" value="1"/>
</dbReference>
<dbReference type="InterPro" id="IPR057982">
    <property type="entry name" value="TPR_NAA35"/>
</dbReference>